<feature type="compositionally biased region" description="Basic and acidic residues" evidence="2">
    <location>
        <begin position="412"/>
        <end position="422"/>
    </location>
</feature>
<proteinExistence type="inferred from homology"/>
<accession>A0A7J6NMT1</accession>
<dbReference type="GO" id="GO:0004767">
    <property type="term" value="F:sphingomyelin phosphodiesterase activity"/>
    <property type="evidence" value="ECO:0007669"/>
    <property type="project" value="InterPro"/>
</dbReference>
<dbReference type="PANTHER" id="PTHR16320">
    <property type="entry name" value="SPHINGOMYELINASE FAMILY MEMBER"/>
    <property type="match status" value="1"/>
</dbReference>
<evidence type="ECO:0000259" key="3">
    <source>
        <dbReference type="Pfam" id="PF03372"/>
    </source>
</evidence>
<dbReference type="SUPFAM" id="SSF56219">
    <property type="entry name" value="DNase I-like"/>
    <property type="match status" value="1"/>
</dbReference>
<dbReference type="PANTHER" id="PTHR16320:SF23">
    <property type="entry name" value="SPHINGOMYELINASE C 1"/>
    <property type="match status" value="1"/>
</dbReference>
<dbReference type="InterPro" id="IPR038772">
    <property type="entry name" value="Sph/SMPD2-like"/>
</dbReference>
<evidence type="ECO:0000313" key="4">
    <source>
        <dbReference type="EMBL" id="KAF4685006.1"/>
    </source>
</evidence>
<reference evidence="4 5" key="1">
    <citation type="submission" date="2020-04" db="EMBL/GenBank/DDBJ databases">
        <title>Perkinsus olseni comparative genomics.</title>
        <authorList>
            <person name="Bogema D.R."/>
        </authorList>
    </citation>
    <scope>NUCLEOTIDE SEQUENCE [LARGE SCALE GENOMIC DNA]</scope>
    <source>
        <strain evidence="4">00978-12</strain>
    </source>
</reference>
<comment type="caution">
    <text evidence="4">The sequence shown here is derived from an EMBL/GenBank/DDBJ whole genome shotgun (WGS) entry which is preliminary data.</text>
</comment>
<feature type="compositionally biased region" description="Low complexity" evidence="2">
    <location>
        <begin position="242"/>
        <end position="264"/>
    </location>
</feature>
<protein>
    <submittedName>
        <fullName evidence="4">Sphingomyelin phosphodiesterase 3, neutral membrane (Neutral sphingomyelinase II)</fullName>
    </submittedName>
</protein>
<feature type="region of interest" description="Disordered" evidence="2">
    <location>
        <begin position="238"/>
        <end position="277"/>
    </location>
</feature>
<dbReference type="InterPro" id="IPR005135">
    <property type="entry name" value="Endo/exonuclease/phosphatase"/>
</dbReference>
<dbReference type="Gene3D" id="3.60.10.10">
    <property type="entry name" value="Endonuclease/exonuclease/phosphatase"/>
    <property type="match status" value="1"/>
</dbReference>
<dbReference type="AlphaFoldDB" id="A0A7J6NMT1"/>
<dbReference type="InterPro" id="IPR036691">
    <property type="entry name" value="Endo/exonu/phosph_ase_sf"/>
</dbReference>
<sequence length="491" mass="53378">MQNSKDSPEVCNLPASTKDTAEGDVINIMTFNTWLIPVRARFPGCLDPRIPERAQRVCRHIEQQAQTYDLDVVTLQEAWAGRQSAVASMVNTLFCGRFFARGQLIRYVQNRTQLKYATKAFGTYLCECSAPTKFLDSGLVIMSRWPILMEKFSRFTVATGEDALASKGALGVVLDRGEDVIIVVTTHLDAGHDPDVKLAQLKVVVDVVAYLERECSSRGLRVAAAAMTGDWNIDGTGRDSGASAKVLPKSPSSSPSRTVCTTSRSSDEDTSPTAQSSATVYARVRDFLGKAGFQDVWQMHADKESLPRAPSYEGDWGDLSDESLAKYGVTSDQDVPSCPKRLDYLWVKSGVTNPTEEGVAAAGNRPPAESSLSSTSASSSSSSQEVMMVTVAPAQLWRADVPLRSACAKAMLSRDKKEERGLRRQINSHNTNRTSDHASLVGRVRLQSSEAPVSPESNQRGKEELERSSQVVGSAELADVDSSEILVDVSK</sequence>
<evidence type="ECO:0000256" key="1">
    <source>
        <dbReference type="ARBA" id="ARBA00006335"/>
    </source>
</evidence>
<dbReference type="EMBL" id="JABANP010000282">
    <property type="protein sequence ID" value="KAF4685006.1"/>
    <property type="molecule type" value="Genomic_DNA"/>
</dbReference>
<feature type="compositionally biased region" description="Polar residues" evidence="2">
    <location>
        <begin position="446"/>
        <end position="458"/>
    </location>
</feature>
<organism evidence="4 5">
    <name type="scientific">Perkinsus olseni</name>
    <name type="common">Perkinsus atlanticus</name>
    <dbReference type="NCBI Taxonomy" id="32597"/>
    <lineage>
        <taxon>Eukaryota</taxon>
        <taxon>Sar</taxon>
        <taxon>Alveolata</taxon>
        <taxon>Perkinsozoa</taxon>
        <taxon>Perkinsea</taxon>
        <taxon>Perkinsida</taxon>
        <taxon>Perkinsidae</taxon>
        <taxon>Perkinsus</taxon>
    </lineage>
</organism>
<feature type="compositionally biased region" description="Low complexity" evidence="2">
    <location>
        <begin position="370"/>
        <end position="383"/>
    </location>
</feature>
<dbReference type="OrthoDB" id="387657at2759"/>
<gene>
    <name evidence="4" type="primary">SMPD3_2</name>
    <name evidence="4" type="ORF">FOZ60_007058</name>
</gene>
<comment type="similarity">
    <text evidence="1">Belongs to the neutral sphingomyelinase family.</text>
</comment>
<name>A0A7J6NMT1_PEROL</name>
<feature type="domain" description="Endonuclease/exonuclease/phosphatase" evidence="3">
    <location>
        <begin position="29"/>
        <end position="363"/>
    </location>
</feature>
<feature type="region of interest" description="Disordered" evidence="2">
    <location>
        <begin position="412"/>
        <end position="476"/>
    </location>
</feature>
<evidence type="ECO:0000256" key="2">
    <source>
        <dbReference type="SAM" id="MobiDB-lite"/>
    </source>
</evidence>
<evidence type="ECO:0000313" key="5">
    <source>
        <dbReference type="Proteomes" id="UP000541610"/>
    </source>
</evidence>
<feature type="region of interest" description="Disordered" evidence="2">
    <location>
        <begin position="356"/>
        <end position="384"/>
    </location>
</feature>
<dbReference type="Proteomes" id="UP000541610">
    <property type="component" value="Unassembled WGS sequence"/>
</dbReference>
<dbReference type="Pfam" id="PF03372">
    <property type="entry name" value="Exo_endo_phos"/>
    <property type="match status" value="1"/>
</dbReference>